<gene>
    <name evidence="6" type="ORF">HDID_LOCUS9647</name>
</gene>
<evidence type="ECO:0000256" key="3">
    <source>
        <dbReference type="SAM" id="Phobius"/>
    </source>
</evidence>
<dbReference type="SMART" id="SM00409">
    <property type="entry name" value="IG"/>
    <property type="match status" value="1"/>
</dbReference>
<dbReference type="STRING" id="6216.A0A0R3SVN3"/>
<dbReference type="CDD" id="cd00063">
    <property type="entry name" value="FN3"/>
    <property type="match status" value="1"/>
</dbReference>
<keyword evidence="3" id="KW-1133">Transmembrane helix</keyword>
<dbReference type="PROSITE" id="PS50835">
    <property type="entry name" value="IG_LIKE"/>
    <property type="match status" value="1"/>
</dbReference>
<dbReference type="InterPro" id="IPR036116">
    <property type="entry name" value="FN3_sf"/>
</dbReference>
<dbReference type="InterPro" id="IPR050964">
    <property type="entry name" value="Striated_Muscle_Regulatory"/>
</dbReference>
<dbReference type="AlphaFoldDB" id="A0A0R3SVN3"/>
<feature type="transmembrane region" description="Helical" evidence="3">
    <location>
        <begin position="798"/>
        <end position="821"/>
    </location>
</feature>
<dbReference type="SMART" id="SM00060">
    <property type="entry name" value="FN3"/>
    <property type="match status" value="4"/>
</dbReference>
<dbReference type="PROSITE" id="PS50853">
    <property type="entry name" value="FN3"/>
    <property type="match status" value="1"/>
</dbReference>
<dbReference type="SUPFAM" id="SSF49265">
    <property type="entry name" value="Fibronectin type III"/>
    <property type="match status" value="2"/>
</dbReference>
<dbReference type="WBParaSite" id="HDID_0000964901-mRNA-1">
    <property type="protein sequence ID" value="HDID_0000964901-mRNA-1"/>
    <property type="gene ID" value="HDID_0000964901"/>
</dbReference>
<evidence type="ECO:0000313" key="8">
    <source>
        <dbReference type="WBParaSite" id="HDID_0000964901-mRNA-1"/>
    </source>
</evidence>
<name>A0A0R3SVN3_HYMDI</name>
<proteinExistence type="predicted"/>
<evidence type="ECO:0000256" key="1">
    <source>
        <dbReference type="ARBA" id="ARBA00022737"/>
    </source>
</evidence>
<dbReference type="InterPro" id="IPR003599">
    <property type="entry name" value="Ig_sub"/>
</dbReference>
<dbReference type="Pfam" id="PF00041">
    <property type="entry name" value="fn3"/>
    <property type="match status" value="1"/>
</dbReference>
<evidence type="ECO:0000313" key="6">
    <source>
        <dbReference type="EMBL" id="VDL62032.1"/>
    </source>
</evidence>
<dbReference type="InterPro" id="IPR036179">
    <property type="entry name" value="Ig-like_dom_sf"/>
</dbReference>
<keyword evidence="3" id="KW-0812">Transmembrane</keyword>
<keyword evidence="1" id="KW-0677">Repeat</keyword>
<evidence type="ECO:0000259" key="5">
    <source>
        <dbReference type="PROSITE" id="PS50853"/>
    </source>
</evidence>
<feature type="region of interest" description="Disordered" evidence="2">
    <location>
        <begin position="905"/>
        <end position="927"/>
    </location>
</feature>
<dbReference type="Gene3D" id="2.60.40.10">
    <property type="entry name" value="Immunoglobulins"/>
    <property type="match status" value="4"/>
</dbReference>
<dbReference type="EMBL" id="UYSG01011355">
    <property type="protein sequence ID" value="VDL62032.1"/>
    <property type="molecule type" value="Genomic_DNA"/>
</dbReference>
<dbReference type="InterPro" id="IPR013783">
    <property type="entry name" value="Ig-like_fold"/>
</dbReference>
<keyword evidence="3" id="KW-0472">Membrane</keyword>
<dbReference type="SUPFAM" id="SSF48726">
    <property type="entry name" value="Immunoglobulin"/>
    <property type="match status" value="1"/>
</dbReference>
<feature type="region of interest" description="Disordered" evidence="2">
    <location>
        <begin position="447"/>
        <end position="467"/>
    </location>
</feature>
<accession>A0A0R3SVN3</accession>
<dbReference type="OrthoDB" id="6244967at2759"/>
<organism evidence="8">
    <name type="scientific">Hymenolepis diminuta</name>
    <name type="common">Rat tapeworm</name>
    <dbReference type="NCBI Taxonomy" id="6216"/>
    <lineage>
        <taxon>Eukaryota</taxon>
        <taxon>Metazoa</taxon>
        <taxon>Spiralia</taxon>
        <taxon>Lophotrochozoa</taxon>
        <taxon>Platyhelminthes</taxon>
        <taxon>Cestoda</taxon>
        <taxon>Eucestoda</taxon>
        <taxon>Cyclophyllidea</taxon>
        <taxon>Hymenolepididae</taxon>
        <taxon>Hymenolepis</taxon>
    </lineage>
</organism>
<reference evidence="6 7" key="2">
    <citation type="submission" date="2018-11" db="EMBL/GenBank/DDBJ databases">
        <authorList>
            <consortium name="Pathogen Informatics"/>
        </authorList>
    </citation>
    <scope>NUCLEOTIDE SEQUENCE [LARGE SCALE GENOMIC DNA]</scope>
</reference>
<feature type="compositionally biased region" description="Polar residues" evidence="2">
    <location>
        <begin position="451"/>
        <end position="467"/>
    </location>
</feature>
<dbReference type="PANTHER" id="PTHR13817:SF73">
    <property type="entry name" value="FIBRONECTIN TYPE-III DOMAIN-CONTAINING PROTEIN"/>
    <property type="match status" value="1"/>
</dbReference>
<feature type="domain" description="Fibronectin type-III" evidence="5">
    <location>
        <begin position="524"/>
        <end position="632"/>
    </location>
</feature>
<sequence>MYKCVVSNRFGGSSASGRLVVRRSTRITSGPLWVGRYALQKTTENGTIITSIGNEVTLFCRAETDPLELSKLLIKWQWLPLAKLPNSQLDRETDSANGYSELPSDAIRETQRKISRSSIESSLTLLKPLPSHSGTFKCQAISSLDNDSKNVDVIIQGPPSSPIDISIDCTQAAKRGTALLSWTSGSENNAPITDVQIEYMVGYIRPIAKFPSEISLSNGLHTSLDSRAIFEALNASLMRNEWQVLKHSLVSGDRYSSALWKIDKSNTAVVNLTGRVALIPIYPDVAYQFRLRLINRVGVSNPSPLAPGLNEEEQIRCLLKPQAPTVNPDDLEIYGNVPNTLTVTWKVSLIASNTLGLSKAGPTISTGWSAEYPPTIAPHKLRATRVDSSTAELVWDWPTTDSIAVNGFFVGLRLEWCLAEKGQMCDRYKVTQDVRIAEPSKELYPHLRINPSESDSTNSKDFSHPNVTDNRLLKSNFLSYSQHRQAVLKDLPGLSQLRVWVRVLNIQYEGPSSEILIIHTKEGVPEEVSEFTHSFAGVNYVEVSWTKPTQTNGILTGYLIDVLSDKEDCVKKDEGCEFTLYEKKISDPDQMATRIGGLKISTSYTLRISALTAVGPGKPRELKVHTAKLKPAKSPAEFVVSPVYGSTNTLNVSLIRPLEASNTLNDENRHSLLQRDDALLEPGSSSLIKNTGPDGLRAFLVQFKRLQDEHWEETEKEFDKVWQIVGNLIPGEEYDMRVILAQSPSVSYVSPVRMLRVPRPGEIGFGLSGGVSTTLRENSQGSIGSGGVFGDASLVLKIFVPLAVTLFLIALIFTSVCCLRGPMFRQPMPRRLRTPKPTPSSLVAQRLNGCRVADENFISKKRQQCWFDTSGMNQYKQQDHVQQSSTSTFAPTRCLSPSFTLVPPMENPTPWQRATTTKETFASDRPS</sequence>
<evidence type="ECO:0000313" key="7">
    <source>
        <dbReference type="Proteomes" id="UP000274504"/>
    </source>
</evidence>
<dbReference type="PANTHER" id="PTHR13817">
    <property type="entry name" value="TITIN"/>
    <property type="match status" value="1"/>
</dbReference>
<reference evidence="8" key="1">
    <citation type="submission" date="2017-02" db="UniProtKB">
        <authorList>
            <consortium name="WormBaseParasite"/>
        </authorList>
    </citation>
    <scope>IDENTIFICATION</scope>
</reference>
<feature type="compositionally biased region" description="Polar residues" evidence="2">
    <location>
        <begin position="909"/>
        <end position="920"/>
    </location>
</feature>
<evidence type="ECO:0000256" key="2">
    <source>
        <dbReference type="SAM" id="MobiDB-lite"/>
    </source>
</evidence>
<evidence type="ECO:0000259" key="4">
    <source>
        <dbReference type="PROSITE" id="PS50835"/>
    </source>
</evidence>
<protein>
    <submittedName>
        <fullName evidence="8">Fibronectin type-III domain-containing protein</fullName>
    </submittedName>
</protein>
<dbReference type="Proteomes" id="UP000274504">
    <property type="component" value="Unassembled WGS sequence"/>
</dbReference>
<dbReference type="InterPro" id="IPR007110">
    <property type="entry name" value="Ig-like_dom"/>
</dbReference>
<feature type="domain" description="Ig-like" evidence="4">
    <location>
        <begin position="53"/>
        <end position="152"/>
    </location>
</feature>
<dbReference type="InterPro" id="IPR003961">
    <property type="entry name" value="FN3_dom"/>
</dbReference>